<dbReference type="EMBL" id="ADBL01002739">
    <property type="status" value="NOT_ANNOTATED_CDS"/>
    <property type="molecule type" value="Genomic_DNA"/>
</dbReference>
<dbReference type="Proteomes" id="UP000011715">
    <property type="component" value="Unassembled WGS sequence"/>
</dbReference>
<evidence type="ECO:0000256" key="1">
    <source>
        <dbReference type="SAM" id="MobiDB-lite"/>
    </source>
</evidence>
<dbReference type="OMA" id="PWINLIP"/>
<evidence type="ECO:0008006" key="5">
    <source>
        <dbReference type="Google" id="ProtNLM"/>
    </source>
</evidence>
<accession>A0A0C4EEG6</accession>
<reference evidence="4" key="2">
    <citation type="submission" date="2010-05" db="EMBL/GenBank/DDBJ databases">
        <title>The genome sequence of Magnaporthe poae strain ATCC 64411.</title>
        <authorList>
            <person name="Ma L.-J."/>
            <person name="Dead R."/>
            <person name="Young S."/>
            <person name="Zeng Q."/>
            <person name="Koehrsen M."/>
            <person name="Alvarado L."/>
            <person name="Berlin A."/>
            <person name="Chapman S.B."/>
            <person name="Chen Z."/>
            <person name="Freedman E."/>
            <person name="Gellesch M."/>
            <person name="Goldberg J."/>
            <person name="Griggs A."/>
            <person name="Gujja S."/>
            <person name="Heilman E.R."/>
            <person name="Heiman D."/>
            <person name="Hepburn T."/>
            <person name="Howarth C."/>
            <person name="Jen D."/>
            <person name="Larson L."/>
            <person name="Mehta T."/>
            <person name="Neiman D."/>
            <person name="Pearson M."/>
            <person name="Roberts A."/>
            <person name="Saif S."/>
            <person name="Shea T."/>
            <person name="Shenoy N."/>
            <person name="Sisk P."/>
            <person name="Stolte C."/>
            <person name="Sykes S."/>
            <person name="Walk T."/>
            <person name="White J."/>
            <person name="Yandava C."/>
            <person name="Haas B."/>
            <person name="Nusbaum C."/>
            <person name="Birren B."/>
        </authorList>
    </citation>
    <scope>NUCLEOTIDE SEQUENCE [LARGE SCALE GENOMIC DNA]</scope>
    <source>
        <strain evidence="4">ATCC 64411 / 73-15</strain>
    </source>
</reference>
<name>A0A0C4EEG6_MAGP6</name>
<protein>
    <recommendedName>
        <fullName evidence="5">Fungal STAND N-terminal Goodbye domain-containing protein</fullName>
    </recommendedName>
</protein>
<dbReference type="EMBL" id="ADBL01002738">
    <property type="status" value="NOT_ANNOTATED_CDS"/>
    <property type="molecule type" value="Genomic_DNA"/>
</dbReference>
<evidence type="ECO:0000313" key="3">
    <source>
        <dbReference type="EnsemblFungi" id="MAPG_11139T0"/>
    </source>
</evidence>
<feature type="compositionally biased region" description="Basic and acidic residues" evidence="1">
    <location>
        <begin position="627"/>
        <end position="639"/>
    </location>
</feature>
<dbReference type="EMBL" id="GL876979">
    <property type="protein sequence ID" value="KLU92193.1"/>
    <property type="molecule type" value="Genomic_DNA"/>
</dbReference>
<feature type="region of interest" description="Disordered" evidence="1">
    <location>
        <begin position="601"/>
        <end position="639"/>
    </location>
</feature>
<gene>
    <name evidence="2" type="ORF">MAPG_11139</name>
</gene>
<proteinExistence type="predicted"/>
<dbReference type="AlphaFoldDB" id="A0A0C4EEG6"/>
<reference evidence="2" key="1">
    <citation type="submission" date="2010-05" db="EMBL/GenBank/DDBJ databases">
        <title>The Genome Sequence of Magnaporthe poae strain ATCC 64411.</title>
        <authorList>
            <consortium name="The Broad Institute Genome Sequencing Platform"/>
            <consortium name="Broad Institute Genome Sequencing Center for Infectious Disease"/>
            <person name="Ma L.-J."/>
            <person name="Dead R."/>
            <person name="Young S."/>
            <person name="Zeng Q."/>
            <person name="Koehrsen M."/>
            <person name="Alvarado L."/>
            <person name="Berlin A."/>
            <person name="Chapman S.B."/>
            <person name="Chen Z."/>
            <person name="Freedman E."/>
            <person name="Gellesch M."/>
            <person name="Goldberg J."/>
            <person name="Griggs A."/>
            <person name="Gujja S."/>
            <person name="Heilman E.R."/>
            <person name="Heiman D."/>
            <person name="Hepburn T."/>
            <person name="Howarth C."/>
            <person name="Jen D."/>
            <person name="Larson L."/>
            <person name="Mehta T."/>
            <person name="Neiman D."/>
            <person name="Pearson M."/>
            <person name="Roberts A."/>
            <person name="Saif S."/>
            <person name="Shea T."/>
            <person name="Shenoy N."/>
            <person name="Sisk P."/>
            <person name="Stolte C."/>
            <person name="Sykes S."/>
            <person name="Walk T."/>
            <person name="White J."/>
            <person name="Yandava C."/>
            <person name="Haas B."/>
            <person name="Nusbaum C."/>
            <person name="Birren B."/>
        </authorList>
    </citation>
    <scope>NUCLEOTIDE SEQUENCE</scope>
    <source>
        <strain evidence="2">ATCC 64411</strain>
    </source>
</reference>
<reference evidence="2" key="3">
    <citation type="submission" date="2011-03" db="EMBL/GenBank/DDBJ databases">
        <title>Annotation of Magnaporthe poae ATCC 64411.</title>
        <authorList>
            <person name="Ma L.-J."/>
            <person name="Dead R."/>
            <person name="Young S.K."/>
            <person name="Zeng Q."/>
            <person name="Gargeya S."/>
            <person name="Fitzgerald M."/>
            <person name="Haas B."/>
            <person name="Abouelleil A."/>
            <person name="Alvarado L."/>
            <person name="Arachchi H.M."/>
            <person name="Berlin A."/>
            <person name="Brown A."/>
            <person name="Chapman S.B."/>
            <person name="Chen Z."/>
            <person name="Dunbar C."/>
            <person name="Freedman E."/>
            <person name="Gearin G."/>
            <person name="Gellesch M."/>
            <person name="Goldberg J."/>
            <person name="Griggs A."/>
            <person name="Gujja S."/>
            <person name="Heiman D."/>
            <person name="Howarth C."/>
            <person name="Larson L."/>
            <person name="Lui A."/>
            <person name="MacDonald P.J.P."/>
            <person name="Mehta T."/>
            <person name="Montmayeur A."/>
            <person name="Murphy C."/>
            <person name="Neiman D."/>
            <person name="Pearson M."/>
            <person name="Priest M."/>
            <person name="Roberts A."/>
            <person name="Saif S."/>
            <person name="Shea T."/>
            <person name="Shenoy N."/>
            <person name="Sisk P."/>
            <person name="Stolte C."/>
            <person name="Sykes S."/>
            <person name="Yandava C."/>
            <person name="Wortman J."/>
            <person name="Nusbaum C."/>
            <person name="Birren B."/>
        </authorList>
    </citation>
    <scope>NUCLEOTIDE SEQUENCE</scope>
    <source>
        <strain evidence="2">ATCC 64411</strain>
    </source>
</reference>
<dbReference type="PANTHER" id="PTHR40619">
    <property type="entry name" value="FUNGAL STAND N-TERMINAL GOODBYE DOMAIN-CONTAINING PROTEIN"/>
    <property type="match status" value="1"/>
</dbReference>
<dbReference type="PANTHER" id="PTHR40619:SF3">
    <property type="entry name" value="FUNGAL STAND N-TERMINAL GOODBYE DOMAIN-CONTAINING PROTEIN"/>
    <property type="match status" value="1"/>
</dbReference>
<reference evidence="3" key="4">
    <citation type="journal article" date="2015" name="G3 (Bethesda)">
        <title>Genome sequences of three phytopathogenic species of the Magnaporthaceae family of fungi.</title>
        <authorList>
            <person name="Okagaki L.H."/>
            <person name="Nunes C.C."/>
            <person name="Sailsbery J."/>
            <person name="Clay B."/>
            <person name="Brown D."/>
            <person name="John T."/>
            <person name="Oh Y."/>
            <person name="Young N."/>
            <person name="Fitzgerald M."/>
            <person name="Haas B.J."/>
            <person name="Zeng Q."/>
            <person name="Young S."/>
            <person name="Adiconis X."/>
            <person name="Fan L."/>
            <person name="Levin J.Z."/>
            <person name="Mitchell T.K."/>
            <person name="Okubara P.A."/>
            <person name="Farman M.L."/>
            <person name="Kohn L.M."/>
            <person name="Birren B."/>
            <person name="Ma L.-J."/>
            <person name="Dean R.A."/>
        </authorList>
    </citation>
    <scope>NUCLEOTIDE SEQUENCE</scope>
    <source>
        <strain evidence="3">ATCC 64411 / 73-15</strain>
    </source>
</reference>
<dbReference type="EnsemblFungi" id="MAPG_11139T0">
    <property type="protein sequence ID" value="MAPG_11139T0"/>
    <property type="gene ID" value="MAPG_11139"/>
</dbReference>
<sequence>MKKGSRRLSRLSTTTLPGPIPWHSAAPQHTIASISATRPLNLTCTWRGTLSGRVFVSSDAAARDLLQDLSWVIPNAVEPRFRLEWRQADTAKWETLGEEIMKSQQDYEASKSGFWHKIWYGVGDAKDAIDPWVALIPSDYGLAIVKTGVAVLFKLAGRSMQQKQKIVGTFTELREILKKCHPSKTGFSDDPEVRNHADKLYQAVVDSIRDMLRVTTKRKRSMEMPRKIQELLGKEYVPRPPCPPDLDTILRRVTERAGEFRQAVSLARDEAIQRVDGTVQRVDGEVQAISVEVGLVHGSLKDTKKNTEKIIKVGDKIDRELALIRQENEEQTRIAREVARRLQDQVDSKNNLMGILMDQLRRELAAKDREIAELRARAAWQPRAVATAPPTALLSPDEFWALLAGRRERANFSALANQELSRVLVAARPDAVVVHFFCGLHAGPVDPEFGPNGLLRSVLMQLVLKLVELGGLNLGFVSDDEYVANLRSSDPRTACIALCDALCNLVAQFPAGTEVYCILDSISWFDREKTSHLLEIVMECLQCLVGDGGQAPIFKVFLTNSGRASLKLQSFPVFQQRPERLITLSPSNSTPVGLSPRAVERQIVRPSTPTPGTPRRGMSRLASGGGCHEDEHDHGFETE</sequence>
<dbReference type="OrthoDB" id="5419927at2759"/>
<dbReference type="eggNOG" id="ENOG502SJIY">
    <property type="taxonomic scope" value="Eukaryota"/>
</dbReference>
<evidence type="ECO:0000313" key="4">
    <source>
        <dbReference type="Proteomes" id="UP000011715"/>
    </source>
</evidence>
<evidence type="ECO:0000313" key="2">
    <source>
        <dbReference type="EMBL" id="KLU92193.1"/>
    </source>
</evidence>
<keyword evidence="4" id="KW-1185">Reference proteome</keyword>
<organism evidence="3 4">
    <name type="scientific">Magnaporthiopsis poae (strain ATCC 64411 / 73-15)</name>
    <name type="common">Kentucky bluegrass fungus</name>
    <name type="synonym">Magnaporthe poae</name>
    <dbReference type="NCBI Taxonomy" id="644358"/>
    <lineage>
        <taxon>Eukaryota</taxon>
        <taxon>Fungi</taxon>
        <taxon>Dikarya</taxon>
        <taxon>Ascomycota</taxon>
        <taxon>Pezizomycotina</taxon>
        <taxon>Sordariomycetes</taxon>
        <taxon>Sordariomycetidae</taxon>
        <taxon>Magnaporthales</taxon>
        <taxon>Magnaporthaceae</taxon>
        <taxon>Magnaporthiopsis</taxon>
    </lineage>
</organism>
<reference evidence="3" key="5">
    <citation type="submission" date="2015-06" db="UniProtKB">
        <authorList>
            <consortium name="EnsemblFungi"/>
        </authorList>
    </citation>
    <scope>IDENTIFICATION</scope>
    <source>
        <strain evidence="3">ATCC 64411</strain>
    </source>
</reference>
<dbReference type="VEuPathDB" id="FungiDB:MAPG_11139"/>
<dbReference type="STRING" id="644358.A0A0C4EEG6"/>